<organism evidence="1 2">
    <name type="scientific">Rhodovulum sulfidophilum</name>
    <name type="common">Rhodobacter sulfidophilus</name>
    <dbReference type="NCBI Taxonomy" id="35806"/>
    <lineage>
        <taxon>Bacteria</taxon>
        <taxon>Pseudomonadati</taxon>
        <taxon>Pseudomonadota</taxon>
        <taxon>Alphaproteobacteria</taxon>
        <taxon>Rhodobacterales</taxon>
        <taxon>Paracoccaceae</taxon>
        <taxon>Rhodovulum</taxon>
    </lineage>
</organism>
<sequence length="292" mass="30970">MTEIIQSLDDVAGRYQVLYCDLWGCLHNGMKVFPAAVAALKDFRARGGAVVLLTNSPRPAADVALQLADLGAPADCYDLIVSSGDAAQEALAHGMFGRRVYHIGPERDLPFFADANGRPFDVELVPLEEAEGIVCTGLFDDRSETPADYRATILYGKTKGMKLLCANPDIFVDIGEQRVYCAGAIAAAYTEAGGESFYFGKPYPPIYALARRKLFDQLGEDVASDGILCVGDGLLTDIAGAMGENLDSVFITGGLMAEETATTPSAGPDPARLAAVLGGAKLSPLFAMAYLR</sequence>
<dbReference type="Gene3D" id="3.40.50.1000">
    <property type="entry name" value="HAD superfamily/HAD-like"/>
    <property type="match status" value="2"/>
</dbReference>
<dbReference type="InterPro" id="IPR006357">
    <property type="entry name" value="HAD-SF_hydro_IIA"/>
</dbReference>
<evidence type="ECO:0000313" key="1">
    <source>
        <dbReference type="EMBL" id="PZQ51374.1"/>
    </source>
</evidence>
<dbReference type="Pfam" id="PF13344">
    <property type="entry name" value="Hydrolase_6"/>
    <property type="match status" value="1"/>
</dbReference>
<dbReference type="EMBL" id="QFPW01000002">
    <property type="protein sequence ID" value="PZQ51374.1"/>
    <property type="molecule type" value="Genomic_DNA"/>
</dbReference>
<dbReference type="GO" id="GO:0005737">
    <property type="term" value="C:cytoplasm"/>
    <property type="evidence" value="ECO:0007669"/>
    <property type="project" value="TreeGrafter"/>
</dbReference>
<name>A0A2W5NDZ8_RHOSU</name>
<dbReference type="NCBIfam" id="TIGR01459">
    <property type="entry name" value="HAD-SF-IIA-hyp4"/>
    <property type="match status" value="1"/>
</dbReference>
<keyword evidence="1" id="KW-0378">Hydrolase</keyword>
<dbReference type="PANTHER" id="PTHR19288">
    <property type="entry name" value="4-NITROPHENYLPHOSPHATASE-RELATED"/>
    <property type="match status" value="1"/>
</dbReference>
<comment type="caution">
    <text evidence="1">The sequence shown here is derived from an EMBL/GenBank/DDBJ whole genome shotgun (WGS) entry which is preliminary data.</text>
</comment>
<proteinExistence type="predicted"/>
<dbReference type="SUPFAM" id="SSF56784">
    <property type="entry name" value="HAD-like"/>
    <property type="match status" value="1"/>
</dbReference>
<dbReference type="Proteomes" id="UP000249185">
    <property type="component" value="Unassembled WGS sequence"/>
</dbReference>
<accession>A0A2W5NDZ8</accession>
<dbReference type="InterPro" id="IPR006356">
    <property type="entry name" value="HAD-SF_hydro_IIA_hyp3"/>
</dbReference>
<dbReference type="InterPro" id="IPR036412">
    <property type="entry name" value="HAD-like_sf"/>
</dbReference>
<protein>
    <submittedName>
        <fullName evidence="1">TIGR01459 family HAD-type hydrolase</fullName>
    </submittedName>
</protein>
<dbReference type="InterPro" id="IPR023214">
    <property type="entry name" value="HAD_sf"/>
</dbReference>
<evidence type="ECO:0000313" key="2">
    <source>
        <dbReference type="Proteomes" id="UP000249185"/>
    </source>
</evidence>
<reference evidence="1 2" key="1">
    <citation type="submission" date="2017-08" db="EMBL/GenBank/DDBJ databases">
        <title>Infants hospitalized years apart are colonized by the same room-sourced microbial strains.</title>
        <authorList>
            <person name="Brooks B."/>
            <person name="Olm M.R."/>
            <person name="Firek B.A."/>
            <person name="Baker R."/>
            <person name="Thomas B.C."/>
            <person name="Morowitz M.J."/>
            <person name="Banfield J.F."/>
        </authorList>
    </citation>
    <scope>NUCLEOTIDE SEQUENCE [LARGE SCALE GENOMIC DNA]</scope>
    <source>
        <strain evidence="1">S2_005_002_R2_34</strain>
    </source>
</reference>
<dbReference type="PANTHER" id="PTHR19288:SF90">
    <property type="entry name" value="OS08G0542600 PROTEIN"/>
    <property type="match status" value="1"/>
</dbReference>
<dbReference type="GO" id="GO:0016791">
    <property type="term" value="F:phosphatase activity"/>
    <property type="evidence" value="ECO:0007669"/>
    <property type="project" value="TreeGrafter"/>
</dbReference>
<dbReference type="Pfam" id="PF13242">
    <property type="entry name" value="Hydrolase_like"/>
    <property type="match status" value="1"/>
</dbReference>
<gene>
    <name evidence="1" type="ORF">DI556_04185</name>
</gene>
<dbReference type="NCBIfam" id="TIGR01460">
    <property type="entry name" value="HAD-SF-IIA"/>
    <property type="match status" value="1"/>
</dbReference>
<dbReference type="AlphaFoldDB" id="A0A2W5NDZ8"/>
<dbReference type="CDD" id="cd07525">
    <property type="entry name" value="HAD_like"/>
    <property type="match status" value="1"/>
</dbReference>